<evidence type="ECO:0000313" key="2">
    <source>
        <dbReference type="EMBL" id="BAJ95565.1"/>
    </source>
</evidence>
<evidence type="ECO:0000313" key="3">
    <source>
        <dbReference type="EMBL" id="BAK04812.1"/>
    </source>
</evidence>
<sequence>MDTNIVALTAARRGTHSSLTPSRTSRSRTPSTRRSSPRSLLPSDNL</sequence>
<dbReference type="EMBL" id="AK364362">
    <property type="protein sequence ID" value="BAJ95565.1"/>
    <property type="molecule type" value="mRNA"/>
</dbReference>
<accession>F2DKE4</accession>
<feature type="compositionally biased region" description="Low complexity" evidence="1">
    <location>
        <begin position="17"/>
        <end position="46"/>
    </location>
</feature>
<dbReference type="AlphaFoldDB" id="F2DKE4"/>
<organism evidence="2">
    <name type="scientific">Hordeum vulgare subsp. vulgare</name>
    <name type="common">Domesticated barley</name>
    <dbReference type="NCBI Taxonomy" id="112509"/>
    <lineage>
        <taxon>Eukaryota</taxon>
        <taxon>Viridiplantae</taxon>
        <taxon>Streptophyta</taxon>
        <taxon>Embryophyta</taxon>
        <taxon>Tracheophyta</taxon>
        <taxon>Spermatophyta</taxon>
        <taxon>Magnoliopsida</taxon>
        <taxon>Liliopsida</taxon>
        <taxon>Poales</taxon>
        <taxon>Poaceae</taxon>
        <taxon>BOP clade</taxon>
        <taxon>Pooideae</taxon>
        <taxon>Triticodae</taxon>
        <taxon>Triticeae</taxon>
        <taxon>Hordeinae</taxon>
        <taxon>Hordeum</taxon>
    </lineage>
</organism>
<reference evidence="2" key="1">
    <citation type="journal article" date="2011" name="Plant Physiol.">
        <title>Comprehensive sequence analysis of 24,783 barley full-length cDNAs derived from 12 clone libraries.</title>
        <authorList>
            <person name="Matsumoto T."/>
            <person name="Tanaka T."/>
            <person name="Sakai H."/>
            <person name="Amano N."/>
            <person name="Kanamori H."/>
            <person name="Kurita K."/>
            <person name="Kikuta A."/>
            <person name="Kamiya K."/>
            <person name="Yamamoto M."/>
            <person name="Ikawa H."/>
            <person name="Fujii N."/>
            <person name="Hori K."/>
            <person name="Itoh T."/>
            <person name="Sato K."/>
        </authorList>
    </citation>
    <scope>NUCLEOTIDE SEQUENCE</scope>
    <source>
        <tissue evidence="3">Flower</tissue>
        <tissue evidence="2">Shoot and root</tissue>
    </source>
</reference>
<name>F2DKE4_HORVV</name>
<evidence type="ECO:0000256" key="1">
    <source>
        <dbReference type="SAM" id="MobiDB-lite"/>
    </source>
</evidence>
<proteinExistence type="evidence at transcript level"/>
<protein>
    <submittedName>
        <fullName evidence="2">Predicted protein</fullName>
    </submittedName>
</protein>
<feature type="region of interest" description="Disordered" evidence="1">
    <location>
        <begin position="1"/>
        <end position="46"/>
    </location>
</feature>
<dbReference type="EMBL" id="AK373615">
    <property type="protein sequence ID" value="BAK04812.1"/>
    <property type="molecule type" value="mRNA"/>
</dbReference>